<evidence type="ECO:0000313" key="5">
    <source>
        <dbReference type="EMBL" id="MDT0682037.1"/>
    </source>
</evidence>
<keyword evidence="2 5" id="KW-0378">Hydrolase</keyword>
<sequence>MTPDRLTRRTLLAGALSGLAGHALAQPPETSLRPMPNPGGGRAKLAPEASDLVAAAELGAEARVGFALIDARTGKMLEAMNPDLPLPPASTAKALTASYALDALGPDFIFETRVIATGPVRDGRLEGDLVLAGSGDPTLDTDRLAELAAGVKAAGVVEVTGRFLVWSGALPSLSAIEPDQPAHVGYNPGLSGLNLNYNRVHFEWRRAGSGYSVDMDARSGTHRPPVTMAQMSVVDRGSPVYTYADEGDVEAWTVAGGALGNGGSRWLPVRHSAAYTAEVFQTFARANGIVLDTPVEVSARPGGTVLAQVRSQPLREMLRDMLKWSTNLTAETIGLTASTARGERPGSLAASAGRMCSWVSRQVPGTSPALLDHSGLGTGSRISAADMARALARLGPAVDLAPILKTMPLVNERREAMARQVPIFAKTGTLNFVSALTGFVELPGGRPGVFSILTADTGRRAALSREQMEQPPGGAYWASRSRNLQMRLIERWADVHHA</sequence>
<keyword evidence="4" id="KW-0732">Signal</keyword>
<dbReference type="EMBL" id="JAVRHL010000001">
    <property type="protein sequence ID" value="MDT0682037.1"/>
    <property type="molecule type" value="Genomic_DNA"/>
</dbReference>
<dbReference type="PANTHER" id="PTHR30023">
    <property type="entry name" value="D-ALANYL-D-ALANINE CARBOXYPEPTIDASE"/>
    <property type="match status" value="1"/>
</dbReference>
<dbReference type="EC" id="3.4.16.4" evidence="5"/>
<reference evidence="5 6" key="1">
    <citation type="submission" date="2023-09" db="EMBL/GenBank/DDBJ databases">
        <authorList>
            <person name="Rey-Velasco X."/>
        </authorList>
    </citation>
    <scope>NUCLEOTIDE SEQUENCE [LARGE SCALE GENOMIC DNA]</scope>
    <source>
        <strain evidence="5 6">F158</strain>
    </source>
</reference>
<proteinExistence type="inferred from homology"/>
<dbReference type="SUPFAM" id="SSF56601">
    <property type="entry name" value="beta-lactamase/transpeptidase-like"/>
    <property type="match status" value="1"/>
</dbReference>
<dbReference type="InterPro" id="IPR000667">
    <property type="entry name" value="Peptidase_S13"/>
</dbReference>
<dbReference type="Gene3D" id="3.40.710.10">
    <property type="entry name" value="DD-peptidase/beta-lactamase superfamily"/>
    <property type="match status" value="2"/>
</dbReference>
<feature type="chain" id="PRO_5045253288" evidence="4">
    <location>
        <begin position="26"/>
        <end position="498"/>
    </location>
</feature>
<feature type="signal peptide" evidence="4">
    <location>
        <begin position="1"/>
        <end position="25"/>
    </location>
</feature>
<evidence type="ECO:0000256" key="3">
    <source>
        <dbReference type="SAM" id="MobiDB-lite"/>
    </source>
</evidence>
<protein>
    <submittedName>
        <fullName evidence="5">D-alanyl-D-alanine carboxypeptidase/D-alanyl-D-alanine-endopeptidase</fullName>
        <ecNumber evidence="5">3.4.16.4</ecNumber>
    </submittedName>
</protein>
<dbReference type="PRINTS" id="PR00922">
    <property type="entry name" value="DADACBPTASE3"/>
</dbReference>
<dbReference type="Gene3D" id="3.50.80.20">
    <property type="entry name" value="D-Ala-D-Ala carboxypeptidase C, peptidase S13"/>
    <property type="match status" value="1"/>
</dbReference>
<comment type="caution">
    <text evidence="5">The sequence shown here is derived from an EMBL/GenBank/DDBJ whole genome shotgun (WGS) entry which is preliminary data.</text>
</comment>
<gene>
    <name evidence="5" type="primary">dacB</name>
    <name evidence="5" type="ORF">RM543_05025</name>
</gene>
<dbReference type="InterPro" id="IPR012338">
    <property type="entry name" value="Beta-lactam/transpept-like"/>
</dbReference>
<dbReference type="Pfam" id="PF02113">
    <property type="entry name" value="Peptidase_S13"/>
    <property type="match status" value="1"/>
</dbReference>
<dbReference type="RefSeq" id="WP_311689783.1">
    <property type="nucleotide sequence ID" value="NZ_JAVRHL010000001.1"/>
</dbReference>
<dbReference type="NCBIfam" id="TIGR00666">
    <property type="entry name" value="PBP4"/>
    <property type="match status" value="1"/>
</dbReference>
<accession>A0ABU3DEC9</accession>
<keyword evidence="5" id="KW-0645">Protease</keyword>
<comment type="similarity">
    <text evidence="1">Belongs to the peptidase S13 family.</text>
</comment>
<organism evidence="5 6">
    <name type="scientific">Tropicimonas omnivorans</name>
    <dbReference type="NCBI Taxonomy" id="3075590"/>
    <lineage>
        <taxon>Bacteria</taxon>
        <taxon>Pseudomonadati</taxon>
        <taxon>Pseudomonadota</taxon>
        <taxon>Alphaproteobacteria</taxon>
        <taxon>Rhodobacterales</taxon>
        <taxon>Roseobacteraceae</taxon>
        <taxon>Tropicimonas</taxon>
    </lineage>
</organism>
<keyword evidence="6" id="KW-1185">Reference proteome</keyword>
<keyword evidence="5" id="KW-0121">Carboxypeptidase</keyword>
<feature type="region of interest" description="Disordered" evidence="3">
    <location>
        <begin position="23"/>
        <end position="43"/>
    </location>
</feature>
<evidence type="ECO:0000313" key="6">
    <source>
        <dbReference type="Proteomes" id="UP001265259"/>
    </source>
</evidence>
<name>A0ABU3DEC9_9RHOB</name>
<evidence type="ECO:0000256" key="2">
    <source>
        <dbReference type="ARBA" id="ARBA00022801"/>
    </source>
</evidence>
<dbReference type="PANTHER" id="PTHR30023:SF0">
    <property type="entry name" value="PENICILLIN-SENSITIVE CARBOXYPEPTIDASE A"/>
    <property type="match status" value="1"/>
</dbReference>
<evidence type="ECO:0000256" key="4">
    <source>
        <dbReference type="SAM" id="SignalP"/>
    </source>
</evidence>
<dbReference type="GO" id="GO:0009002">
    <property type="term" value="F:serine-type D-Ala-D-Ala carboxypeptidase activity"/>
    <property type="evidence" value="ECO:0007669"/>
    <property type="project" value="UniProtKB-EC"/>
</dbReference>
<evidence type="ECO:0000256" key="1">
    <source>
        <dbReference type="ARBA" id="ARBA00006096"/>
    </source>
</evidence>
<dbReference type="Proteomes" id="UP001265259">
    <property type="component" value="Unassembled WGS sequence"/>
</dbReference>